<name>A0AAN6GDK7_9BASI</name>
<feature type="region of interest" description="Disordered" evidence="1">
    <location>
        <begin position="651"/>
        <end position="684"/>
    </location>
</feature>
<gene>
    <name evidence="2" type="ORF">OC842_002457</name>
</gene>
<accession>A0AAN6GDK7</accession>
<dbReference type="AlphaFoldDB" id="A0AAN6GDK7"/>
<keyword evidence="3" id="KW-1185">Reference proteome</keyword>
<organism evidence="2 3">
    <name type="scientific">Tilletia horrida</name>
    <dbReference type="NCBI Taxonomy" id="155126"/>
    <lineage>
        <taxon>Eukaryota</taxon>
        <taxon>Fungi</taxon>
        <taxon>Dikarya</taxon>
        <taxon>Basidiomycota</taxon>
        <taxon>Ustilaginomycotina</taxon>
        <taxon>Exobasidiomycetes</taxon>
        <taxon>Tilletiales</taxon>
        <taxon>Tilletiaceae</taxon>
        <taxon>Tilletia</taxon>
    </lineage>
</organism>
<reference evidence="2" key="1">
    <citation type="journal article" date="2023" name="PhytoFront">
        <title>Draft Genome Resources of Seven Strains of Tilletia horrida, Causal Agent of Kernel Smut of Rice.</title>
        <authorList>
            <person name="Khanal S."/>
            <person name="Antony Babu S."/>
            <person name="Zhou X.G."/>
        </authorList>
    </citation>
    <scope>NUCLEOTIDE SEQUENCE</scope>
    <source>
        <strain evidence="2">TX3</strain>
    </source>
</reference>
<comment type="caution">
    <text evidence="2">The sequence shown here is derived from an EMBL/GenBank/DDBJ whole genome shotgun (WGS) entry which is preliminary data.</text>
</comment>
<protein>
    <recommendedName>
        <fullName evidence="4">F-box domain-containing protein</fullName>
    </recommendedName>
</protein>
<evidence type="ECO:0008006" key="4">
    <source>
        <dbReference type="Google" id="ProtNLM"/>
    </source>
</evidence>
<evidence type="ECO:0000313" key="2">
    <source>
        <dbReference type="EMBL" id="KAK0534980.1"/>
    </source>
</evidence>
<evidence type="ECO:0000256" key="1">
    <source>
        <dbReference type="SAM" id="MobiDB-lite"/>
    </source>
</evidence>
<sequence length="684" mass="76738">MSASPRPATARTQLPVPSELLLRVLDHVSDDRLNVFQCLLVSKQFYAVANRIWMRHLDLPLSKLPKLVDCLQRGVDNSSQAASEGLGLEHGFQFIKTIRIWDDVLCARYKRQRHSRRRQSEGYLLTERLGLSQDEDGTIRDAYWGATFSALCEYLVHASDRHKGALPDFDLSFGILSASALKDTLQLHASIAERIVGMRVRAIDTASLRNVSATSTSGLDDITGLWSADLVKMLQSIVQRQRSARSLSLATFSIEQCDFSWGHSDSIDVKTFTVMGQELHHTIEALSLDLSFGGVQNASCHALFQEIWPRLRSCCLLSADDWVSLHPAIEDFLANHQDQLEEVALEVKQNTFAFRPWSLEQTFHKLRRFVIGYTTADAFSAFLGRHPHLVDLSIRGPIFGESVTELPYMPNLRILRGDVATSTAAMARELLMPRGSIGSDAWTRSSVAHLQLDLDSARHLRDIVPVDSLFGFLDVSLSCLDITVQHSLCDTIRSLERCIDVSLFHLQELSITSLFAPKKRTQQSSGAVQSYEILRHALRSFERAVQLIHLRLDLQVAHRLLEPRRLEFLAHQVPPALRLLTWHIPAINKTQYLRVIRHSGPTASGEEELQCRLVPISAHMAGVRERTSGMLWDENVLLDHTQQPPIPPPFAGFEMSIEDPEPLSPSDGQAQDEDEGGAAWDIGQ</sequence>
<dbReference type="Proteomes" id="UP001176521">
    <property type="component" value="Unassembled WGS sequence"/>
</dbReference>
<evidence type="ECO:0000313" key="3">
    <source>
        <dbReference type="Proteomes" id="UP001176521"/>
    </source>
</evidence>
<dbReference type="EMBL" id="JAPDMQ010000105">
    <property type="protein sequence ID" value="KAK0534980.1"/>
    <property type="molecule type" value="Genomic_DNA"/>
</dbReference>
<proteinExistence type="predicted"/>